<dbReference type="Gene3D" id="1.10.150.130">
    <property type="match status" value="1"/>
</dbReference>
<comment type="caution">
    <text evidence="6">The sequence shown here is derived from an EMBL/GenBank/DDBJ whole genome shotgun (WGS) entry which is preliminary data.</text>
</comment>
<name>A0ABN2SYE5_9ACTN</name>
<dbReference type="PROSITE" id="PS51900">
    <property type="entry name" value="CB"/>
    <property type="match status" value="1"/>
</dbReference>
<dbReference type="SUPFAM" id="SSF56349">
    <property type="entry name" value="DNA breaking-rejoining enzymes"/>
    <property type="match status" value="1"/>
</dbReference>
<evidence type="ECO:0008006" key="8">
    <source>
        <dbReference type="Google" id="ProtNLM"/>
    </source>
</evidence>
<dbReference type="PANTHER" id="PTHR30349:SF81">
    <property type="entry name" value="TYROSINE RECOMBINASE XERC"/>
    <property type="match status" value="1"/>
</dbReference>
<dbReference type="Gene3D" id="1.10.443.10">
    <property type="entry name" value="Intergrase catalytic core"/>
    <property type="match status" value="1"/>
</dbReference>
<dbReference type="InterPro" id="IPR044068">
    <property type="entry name" value="CB"/>
</dbReference>
<dbReference type="Pfam" id="PF00589">
    <property type="entry name" value="Phage_integrase"/>
    <property type="match status" value="1"/>
</dbReference>
<dbReference type="InterPro" id="IPR002104">
    <property type="entry name" value="Integrase_catalytic"/>
</dbReference>
<evidence type="ECO:0000313" key="6">
    <source>
        <dbReference type="EMBL" id="GAA1994517.1"/>
    </source>
</evidence>
<dbReference type="EMBL" id="BAAAPC010000007">
    <property type="protein sequence ID" value="GAA1994517.1"/>
    <property type="molecule type" value="Genomic_DNA"/>
</dbReference>
<evidence type="ECO:0000256" key="2">
    <source>
        <dbReference type="ARBA" id="ARBA00023172"/>
    </source>
</evidence>
<sequence>MPEKKKKARKNQLPELARSWERALRAGVATRRQKGKPASPYTIRNYLKTIRLLSAYLDEHELPATVKKIRGEDLADWLADTTDTTSPGNAAHHYRNLVAFWAWAVETEKMVAPGKNPMLEVHAPHQDRIKRPPLTQEQVAAMLKACSGRSFLDLRDAAIIRILADTGMRLSGLVGMTYDPDFPSIDNDGRNDVFLDHQPPLVRIRIKGGQSHLVDIGRKTEIALDRYVRKRSTLRHAYLPQLWLGRGGHPFGRQGVQMVLKKRAEQAGIKERIHPHRFRRSMATWHLDADGSRDTLKARAGWSSDDMINLYVSESRDRLAWKESQKLGVADRI</sequence>
<dbReference type="InterPro" id="IPR050090">
    <property type="entry name" value="Tyrosine_recombinase_XerCD"/>
</dbReference>
<keyword evidence="2" id="KW-0233">DNA recombination</keyword>
<keyword evidence="1 3" id="KW-0238">DNA-binding</keyword>
<accession>A0ABN2SYE5</accession>
<feature type="domain" description="Core-binding (CB)" evidence="5">
    <location>
        <begin position="11"/>
        <end position="105"/>
    </location>
</feature>
<dbReference type="RefSeq" id="WP_344161764.1">
    <property type="nucleotide sequence ID" value="NZ_BAAAPC010000007.1"/>
</dbReference>
<dbReference type="InterPro" id="IPR013762">
    <property type="entry name" value="Integrase-like_cat_sf"/>
</dbReference>
<evidence type="ECO:0000259" key="4">
    <source>
        <dbReference type="PROSITE" id="PS51898"/>
    </source>
</evidence>
<evidence type="ECO:0000259" key="5">
    <source>
        <dbReference type="PROSITE" id="PS51900"/>
    </source>
</evidence>
<reference evidence="6 7" key="1">
    <citation type="journal article" date="2019" name="Int. J. Syst. Evol. Microbiol.">
        <title>The Global Catalogue of Microorganisms (GCM) 10K type strain sequencing project: providing services to taxonomists for standard genome sequencing and annotation.</title>
        <authorList>
            <consortium name="The Broad Institute Genomics Platform"/>
            <consortium name="The Broad Institute Genome Sequencing Center for Infectious Disease"/>
            <person name="Wu L."/>
            <person name="Ma J."/>
        </authorList>
    </citation>
    <scope>NUCLEOTIDE SEQUENCE [LARGE SCALE GENOMIC DNA]</scope>
    <source>
        <strain evidence="6 7">JCM 15313</strain>
    </source>
</reference>
<evidence type="ECO:0000256" key="1">
    <source>
        <dbReference type="ARBA" id="ARBA00023125"/>
    </source>
</evidence>
<organism evidence="6 7">
    <name type="scientific">Nocardiopsis rhodophaea</name>
    <dbReference type="NCBI Taxonomy" id="280238"/>
    <lineage>
        <taxon>Bacteria</taxon>
        <taxon>Bacillati</taxon>
        <taxon>Actinomycetota</taxon>
        <taxon>Actinomycetes</taxon>
        <taxon>Streptosporangiales</taxon>
        <taxon>Nocardiopsidaceae</taxon>
        <taxon>Nocardiopsis</taxon>
    </lineage>
</organism>
<evidence type="ECO:0000313" key="7">
    <source>
        <dbReference type="Proteomes" id="UP001501585"/>
    </source>
</evidence>
<dbReference type="InterPro" id="IPR010998">
    <property type="entry name" value="Integrase_recombinase_N"/>
</dbReference>
<proteinExistence type="predicted"/>
<keyword evidence="7" id="KW-1185">Reference proteome</keyword>
<dbReference type="Proteomes" id="UP001501585">
    <property type="component" value="Unassembled WGS sequence"/>
</dbReference>
<dbReference type="InterPro" id="IPR011010">
    <property type="entry name" value="DNA_brk_join_enz"/>
</dbReference>
<gene>
    <name evidence="6" type="ORF">GCM10009799_20800</name>
</gene>
<evidence type="ECO:0000256" key="3">
    <source>
        <dbReference type="PROSITE-ProRule" id="PRU01248"/>
    </source>
</evidence>
<dbReference type="PROSITE" id="PS51898">
    <property type="entry name" value="TYR_RECOMBINASE"/>
    <property type="match status" value="1"/>
</dbReference>
<feature type="domain" description="Tyr recombinase" evidence="4">
    <location>
        <begin position="129"/>
        <end position="324"/>
    </location>
</feature>
<protein>
    <recommendedName>
        <fullName evidence="8">Integrase</fullName>
    </recommendedName>
</protein>
<dbReference type="PANTHER" id="PTHR30349">
    <property type="entry name" value="PHAGE INTEGRASE-RELATED"/>
    <property type="match status" value="1"/>
</dbReference>